<reference evidence="4" key="1">
    <citation type="submission" date="2016-04" db="EMBL/GenBank/DDBJ databases">
        <authorList>
            <person name="Chen L."/>
            <person name="Zhuang W."/>
            <person name="Wang G."/>
        </authorList>
    </citation>
    <scope>NUCLEOTIDE SEQUENCE [LARGE SCALE GENOMIC DNA]</scope>
    <source>
        <strain evidence="4">208</strain>
    </source>
</reference>
<organism evidence="3 4">
    <name type="scientific">Niastella populi</name>
    <dbReference type="NCBI Taxonomy" id="550983"/>
    <lineage>
        <taxon>Bacteria</taxon>
        <taxon>Pseudomonadati</taxon>
        <taxon>Bacteroidota</taxon>
        <taxon>Chitinophagia</taxon>
        <taxon>Chitinophagales</taxon>
        <taxon>Chitinophagaceae</taxon>
        <taxon>Niastella</taxon>
    </lineage>
</organism>
<feature type="transmembrane region" description="Helical" evidence="1">
    <location>
        <begin position="12"/>
        <end position="29"/>
    </location>
</feature>
<evidence type="ECO:0000259" key="2">
    <source>
        <dbReference type="Pfam" id="PF11127"/>
    </source>
</evidence>
<sequence>MKKNMGAADRIIRVMLAAAFGYLYFAGVVTGIAGIILVILGSVFVITSLIGTCPLYSLFGLNTCQVKKQNVHE</sequence>
<protein>
    <recommendedName>
        <fullName evidence="2">Inner membrane protein YgaP-like transmembrane domain-containing protein</fullName>
    </recommendedName>
</protein>
<proteinExistence type="predicted"/>
<keyword evidence="4" id="KW-1185">Reference proteome</keyword>
<comment type="caution">
    <text evidence="3">The sequence shown here is derived from an EMBL/GenBank/DDBJ whole genome shotgun (WGS) entry which is preliminary data.</text>
</comment>
<dbReference type="AlphaFoldDB" id="A0A1V9FLD7"/>
<evidence type="ECO:0000313" key="4">
    <source>
        <dbReference type="Proteomes" id="UP000192276"/>
    </source>
</evidence>
<dbReference type="Pfam" id="PF11127">
    <property type="entry name" value="YgaP-like_TM"/>
    <property type="match status" value="1"/>
</dbReference>
<feature type="transmembrane region" description="Helical" evidence="1">
    <location>
        <begin position="35"/>
        <end position="59"/>
    </location>
</feature>
<dbReference type="RefSeq" id="WP_081164740.1">
    <property type="nucleotide sequence ID" value="NZ_LWBP01000185.1"/>
</dbReference>
<dbReference type="EMBL" id="LWBP01000185">
    <property type="protein sequence ID" value="OQP59056.1"/>
    <property type="molecule type" value="Genomic_DNA"/>
</dbReference>
<name>A0A1V9FLD7_9BACT</name>
<dbReference type="InterPro" id="IPR021309">
    <property type="entry name" value="YgaP-like_TM"/>
</dbReference>
<accession>A0A1V9FLD7</accession>
<dbReference type="OrthoDB" id="9804804at2"/>
<feature type="domain" description="Inner membrane protein YgaP-like transmembrane" evidence="2">
    <location>
        <begin position="1"/>
        <end position="66"/>
    </location>
</feature>
<keyword evidence="1" id="KW-0812">Transmembrane</keyword>
<gene>
    <name evidence="3" type="ORF">A4R26_21965</name>
</gene>
<dbReference type="Proteomes" id="UP000192276">
    <property type="component" value="Unassembled WGS sequence"/>
</dbReference>
<evidence type="ECO:0000256" key="1">
    <source>
        <dbReference type="SAM" id="Phobius"/>
    </source>
</evidence>
<keyword evidence="1" id="KW-1133">Transmembrane helix</keyword>
<keyword evidence="1" id="KW-0472">Membrane</keyword>
<evidence type="ECO:0000313" key="3">
    <source>
        <dbReference type="EMBL" id="OQP59056.1"/>
    </source>
</evidence>